<evidence type="ECO:0000256" key="1">
    <source>
        <dbReference type="ARBA" id="ARBA00010641"/>
    </source>
</evidence>
<name>A0ABT8F482_9BACT</name>
<dbReference type="Pfam" id="PF08281">
    <property type="entry name" value="Sigma70_r4_2"/>
    <property type="match status" value="1"/>
</dbReference>
<sequence>MENTVVNIHQEVVDGCIAGDRAAQYRFYKLYAKAMLHICYRMLRDEEAAQDVCQEAFISAFSNFQSYKGDASVGSWLKRIVVNKALDFLRKKKDFIIALNDNEHDRVEEEEGSCEDTQASVQVVKEAIDALPAGYRTVLTLYLFEGYDHKEIAEILNISESTSKTQYNRAKAKLKEQLKHLRHEAHG</sequence>
<evidence type="ECO:0000256" key="4">
    <source>
        <dbReference type="ARBA" id="ARBA00023163"/>
    </source>
</evidence>
<evidence type="ECO:0000256" key="3">
    <source>
        <dbReference type="ARBA" id="ARBA00023082"/>
    </source>
</evidence>
<dbReference type="InterPro" id="IPR013325">
    <property type="entry name" value="RNA_pol_sigma_r2"/>
</dbReference>
<dbReference type="SUPFAM" id="SSF88946">
    <property type="entry name" value="Sigma2 domain of RNA polymerase sigma factors"/>
    <property type="match status" value="1"/>
</dbReference>
<dbReference type="InterPro" id="IPR007627">
    <property type="entry name" value="RNA_pol_sigma70_r2"/>
</dbReference>
<comment type="caution">
    <text evidence="7">The sequence shown here is derived from an EMBL/GenBank/DDBJ whole genome shotgun (WGS) entry which is preliminary data.</text>
</comment>
<accession>A0ABT8F482</accession>
<dbReference type="Gene3D" id="1.10.1740.10">
    <property type="match status" value="1"/>
</dbReference>
<dbReference type="CDD" id="cd06171">
    <property type="entry name" value="Sigma70_r4"/>
    <property type="match status" value="1"/>
</dbReference>
<dbReference type="InterPro" id="IPR036388">
    <property type="entry name" value="WH-like_DNA-bd_sf"/>
</dbReference>
<reference evidence="7" key="1">
    <citation type="submission" date="2023-06" db="EMBL/GenBank/DDBJ databases">
        <title>Cytophagales bacterium Strain LB-30, isolated from soil.</title>
        <authorList>
            <person name="Liu B."/>
        </authorList>
    </citation>
    <scope>NUCLEOTIDE SEQUENCE</scope>
    <source>
        <strain evidence="7">LB-30</strain>
    </source>
</reference>
<dbReference type="InterPro" id="IPR013249">
    <property type="entry name" value="RNA_pol_sigma70_r4_t2"/>
</dbReference>
<dbReference type="SUPFAM" id="SSF88659">
    <property type="entry name" value="Sigma3 and sigma4 domains of RNA polymerase sigma factors"/>
    <property type="match status" value="1"/>
</dbReference>
<keyword evidence="3" id="KW-0731">Sigma factor</keyword>
<dbReference type="Proteomes" id="UP001168552">
    <property type="component" value="Unassembled WGS sequence"/>
</dbReference>
<comment type="similarity">
    <text evidence="1">Belongs to the sigma-70 factor family. ECF subfamily.</text>
</comment>
<evidence type="ECO:0000259" key="6">
    <source>
        <dbReference type="Pfam" id="PF08281"/>
    </source>
</evidence>
<feature type="domain" description="RNA polymerase sigma-70 region 2" evidence="5">
    <location>
        <begin position="28"/>
        <end position="93"/>
    </location>
</feature>
<dbReference type="NCBIfam" id="TIGR02937">
    <property type="entry name" value="sigma70-ECF"/>
    <property type="match status" value="1"/>
</dbReference>
<evidence type="ECO:0000313" key="7">
    <source>
        <dbReference type="EMBL" id="MDN4165267.1"/>
    </source>
</evidence>
<evidence type="ECO:0000259" key="5">
    <source>
        <dbReference type="Pfam" id="PF04542"/>
    </source>
</evidence>
<dbReference type="PANTHER" id="PTHR43133:SF46">
    <property type="entry name" value="RNA POLYMERASE SIGMA-70 FACTOR ECF SUBFAMILY"/>
    <property type="match status" value="1"/>
</dbReference>
<dbReference type="EMBL" id="JAUHJS010000003">
    <property type="protein sequence ID" value="MDN4165267.1"/>
    <property type="molecule type" value="Genomic_DNA"/>
</dbReference>
<dbReference type="InterPro" id="IPR013324">
    <property type="entry name" value="RNA_pol_sigma_r3/r4-like"/>
</dbReference>
<feature type="domain" description="RNA polymerase sigma factor 70 region 4 type 2" evidence="6">
    <location>
        <begin position="124"/>
        <end position="174"/>
    </location>
</feature>
<dbReference type="InterPro" id="IPR014284">
    <property type="entry name" value="RNA_pol_sigma-70_dom"/>
</dbReference>
<protein>
    <submittedName>
        <fullName evidence="7">RNA polymerase sigma factor</fullName>
    </submittedName>
</protein>
<keyword evidence="8" id="KW-1185">Reference proteome</keyword>
<dbReference type="InterPro" id="IPR039425">
    <property type="entry name" value="RNA_pol_sigma-70-like"/>
</dbReference>
<dbReference type="Gene3D" id="1.10.10.10">
    <property type="entry name" value="Winged helix-like DNA-binding domain superfamily/Winged helix DNA-binding domain"/>
    <property type="match status" value="1"/>
</dbReference>
<keyword evidence="4" id="KW-0804">Transcription</keyword>
<proteinExistence type="inferred from homology"/>
<dbReference type="PANTHER" id="PTHR43133">
    <property type="entry name" value="RNA POLYMERASE ECF-TYPE SIGMA FACTO"/>
    <property type="match status" value="1"/>
</dbReference>
<dbReference type="RefSeq" id="WP_320003793.1">
    <property type="nucleotide sequence ID" value="NZ_JAUHJS010000003.1"/>
</dbReference>
<evidence type="ECO:0000313" key="8">
    <source>
        <dbReference type="Proteomes" id="UP001168552"/>
    </source>
</evidence>
<dbReference type="Pfam" id="PF04542">
    <property type="entry name" value="Sigma70_r2"/>
    <property type="match status" value="1"/>
</dbReference>
<gene>
    <name evidence="7" type="ORF">QWY31_07130</name>
</gene>
<evidence type="ECO:0000256" key="2">
    <source>
        <dbReference type="ARBA" id="ARBA00023015"/>
    </source>
</evidence>
<keyword evidence="2" id="KW-0805">Transcription regulation</keyword>
<organism evidence="7 8">
    <name type="scientific">Shiella aurantiaca</name>
    <dbReference type="NCBI Taxonomy" id="3058365"/>
    <lineage>
        <taxon>Bacteria</taxon>
        <taxon>Pseudomonadati</taxon>
        <taxon>Bacteroidota</taxon>
        <taxon>Cytophagia</taxon>
        <taxon>Cytophagales</taxon>
        <taxon>Shiellaceae</taxon>
        <taxon>Shiella</taxon>
    </lineage>
</organism>